<keyword evidence="6 8" id="KW-0539">Nucleus</keyword>
<evidence type="ECO:0000256" key="7">
    <source>
        <dbReference type="ARBA" id="ARBA00023274"/>
    </source>
</evidence>
<keyword evidence="7 8" id="KW-0687">Ribonucleoprotein</keyword>
<dbReference type="SMART" id="SM00451">
    <property type="entry name" value="ZnF_U1"/>
    <property type="match status" value="1"/>
</dbReference>
<dbReference type="InterPro" id="IPR013085">
    <property type="entry name" value="U1-CZ_Znf_C2H2"/>
</dbReference>
<dbReference type="InterPro" id="IPR000690">
    <property type="entry name" value="Matrin/U1-C_Znf_C2H2"/>
</dbReference>
<comment type="subcellular location">
    <subcellularLocation>
        <location evidence="1 8">Nucleus</location>
    </subcellularLocation>
</comment>
<accession>A0ABP1GAS4</accession>
<dbReference type="PANTHER" id="PTHR31148">
    <property type="entry name" value="U1 SMALL NUCLEAR RIBONUCLEOPROTEIN C"/>
    <property type="match status" value="1"/>
</dbReference>
<dbReference type="SUPFAM" id="SSF57667">
    <property type="entry name" value="beta-beta-alpha zinc fingers"/>
    <property type="match status" value="1"/>
</dbReference>
<evidence type="ECO:0000256" key="2">
    <source>
        <dbReference type="ARBA" id="ARBA00022723"/>
    </source>
</evidence>
<feature type="compositionally biased region" description="Pro residues" evidence="9">
    <location>
        <begin position="92"/>
        <end position="151"/>
    </location>
</feature>
<evidence type="ECO:0000259" key="10">
    <source>
        <dbReference type="PROSITE" id="PS50171"/>
    </source>
</evidence>
<dbReference type="PROSITE" id="PS50171">
    <property type="entry name" value="ZF_MATRIN"/>
    <property type="match status" value="1"/>
</dbReference>
<evidence type="ECO:0000256" key="3">
    <source>
        <dbReference type="ARBA" id="ARBA00022771"/>
    </source>
</evidence>
<dbReference type="EMBL" id="CAXHTA020000018">
    <property type="protein sequence ID" value="CAL5228415.1"/>
    <property type="molecule type" value="Genomic_DNA"/>
</dbReference>
<name>A0ABP1GAS4_9CHLO</name>
<organism evidence="11 12">
    <name type="scientific">Coccomyxa viridis</name>
    <dbReference type="NCBI Taxonomy" id="1274662"/>
    <lineage>
        <taxon>Eukaryota</taxon>
        <taxon>Viridiplantae</taxon>
        <taxon>Chlorophyta</taxon>
        <taxon>core chlorophytes</taxon>
        <taxon>Trebouxiophyceae</taxon>
        <taxon>Trebouxiophyceae incertae sedis</taxon>
        <taxon>Coccomyxaceae</taxon>
        <taxon>Coccomyxa</taxon>
    </lineage>
</organism>
<evidence type="ECO:0000256" key="8">
    <source>
        <dbReference type="HAMAP-Rule" id="MF_03153"/>
    </source>
</evidence>
<dbReference type="PANTHER" id="PTHR31148:SF1">
    <property type="entry name" value="U1 SMALL NUCLEAR RIBONUCLEOPROTEIN C"/>
    <property type="match status" value="1"/>
</dbReference>
<dbReference type="HAMAP" id="MF_03153">
    <property type="entry name" value="U1_C"/>
    <property type="match status" value="1"/>
</dbReference>
<dbReference type="Pfam" id="PF06220">
    <property type="entry name" value="zf-U1"/>
    <property type="match status" value="1"/>
</dbReference>
<evidence type="ECO:0000256" key="1">
    <source>
        <dbReference type="ARBA" id="ARBA00004123"/>
    </source>
</evidence>
<protein>
    <recommendedName>
        <fullName evidence="8">U1 small nuclear ribonucleoprotein C</fullName>
        <shortName evidence="8">U1 snRNP C</shortName>
        <shortName evidence="8">U1-C</shortName>
        <shortName evidence="8">U1C</shortName>
    </recommendedName>
</protein>
<keyword evidence="5 8" id="KW-0694">RNA-binding</keyword>
<reference evidence="11 12" key="1">
    <citation type="submission" date="2024-06" db="EMBL/GenBank/DDBJ databases">
        <authorList>
            <person name="Kraege A."/>
            <person name="Thomma B."/>
        </authorList>
    </citation>
    <scope>NUCLEOTIDE SEQUENCE [LARGE SCALE GENOMIC DNA]</scope>
</reference>
<gene>
    <name evidence="11" type="primary">g11546</name>
    <name evidence="11" type="ORF">VP750_LOCUS10321</name>
</gene>
<evidence type="ECO:0000256" key="9">
    <source>
        <dbReference type="SAM" id="MobiDB-lite"/>
    </source>
</evidence>
<sequence length="151" mass="16547">MTRYYCDYCDTYLTHDSPVVRKQHNTGYKHKANVRNYYMQFEETQTQDEIDSKIKEFEERSRGAFAAQQAVFQVQLAAANAGGRPPMGMPGGPMPLPLGPPRPMAPPPGMGRPPMAGPPPGYRPGMPPPSMPPPGAMRPPPGAFPPPGMQR</sequence>
<dbReference type="InterPro" id="IPR036236">
    <property type="entry name" value="Znf_C2H2_sf"/>
</dbReference>
<comment type="function">
    <text evidence="8">Component of the spliceosomal U1 snRNP, which is essential for recognition of the pre-mRNA 5' splice-site and the subsequent assembly of the spliceosome. U1-C is directly involved in initial 5' splice-site recognition for both constitutive and regulated alternative splicing. The interaction with the 5' splice-site seems to precede base-pairing between the pre-mRNA and the U1 snRNA. Stimulates commitment or early (E) complex formation by stabilizing the base pairing of the 5' end of the U1 snRNA and the 5' splice-site region.</text>
</comment>
<comment type="similarity">
    <text evidence="8">Belongs to the U1 small nuclear ribonucleoprotein C family.</text>
</comment>
<evidence type="ECO:0000256" key="6">
    <source>
        <dbReference type="ARBA" id="ARBA00023242"/>
    </source>
</evidence>
<keyword evidence="3 8" id="KW-0863">Zinc-finger</keyword>
<dbReference type="Proteomes" id="UP001497392">
    <property type="component" value="Unassembled WGS sequence"/>
</dbReference>
<keyword evidence="4 8" id="KW-0862">Zinc</keyword>
<feature type="region of interest" description="Disordered" evidence="9">
    <location>
        <begin position="83"/>
        <end position="151"/>
    </location>
</feature>
<comment type="subunit">
    <text evidence="8">U1 snRNP is composed of the 7 core Sm proteins B/B', D1, D2, D3, E, F and G that assemble in a heptameric protein ring on the Sm site of the small nuclear RNA to form the core snRNP, and at least 3 U1 snRNP-specific proteins U1-70K, U1-A and U1-C. U1-C interacts with U1 snRNA and the 5' splice-site region of the pre-mRNA.</text>
</comment>
<dbReference type="PIRSF" id="PIRSF037969">
    <property type="entry name" value="U1_snRNP-C"/>
    <property type="match status" value="1"/>
</dbReference>
<dbReference type="InterPro" id="IPR003604">
    <property type="entry name" value="Matrin/U1-like-C_Znf_C2H2"/>
</dbReference>
<comment type="caution">
    <text evidence="11">The sequence shown here is derived from an EMBL/GenBank/DDBJ whole genome shotgun (WGS) entry which is preliminary data.</text>
</comment>
<dbReference type="Gene3D" id="3.30.160.60">
    <property type="entry name" value="Classic Zinc Finger"/>
    <property type="match status" value="1"/>
</dbReference>
<feature type="domain" description="Matrin-type" evidence="10">
    <location>
        <begin position="4"/>
        <end position="36"/>
    </location>
</feature>
<keyword evidence="2 8" id="KW-0479">Metal-binding</keyword>
<proteinExistence type="inferred from homology"/>
<evidence type="ECO:0000256" key="5">
    <source>
        <dbReference type="ARBA" id="ARBA00022884"/>
    </source>
</evidence>
<evidence type="ECO:0000256" key="4">
    <source>
        <dbReference type="ARBA" id="ARBA00022833"/>
    </source>
</evidence>
<dbReference type="InterPro" id="IPR017340">
    <property type="entry name" value="U1_snRNP-C"/>
</dbReference>
<keyword evidence="12" id="KW-1185">Reference proteome</keyword>
<evidence type="ECO:0000313" key="12">
    <source>
        <dbReference type="Proteomes" id="UP001497392"/>
    </source>
</evidence>
<evidence type="ECO:0000313" key="11">
    <source>
        <dbReference type="EMBL" id="CAL5228415.1"/>
    </source>
</evidence>